<keyword evidence="1" id="KW-0540">Nuclease</keyword>
<dbReference type="SUPFAM" id="SSF53098">
    <property type="entry name" value="Ribonuclease H-like"/>
    <property type="match status" value="1"/>
</dbReference>
<organism evidence="3 4">
    <name type="scientific">Centaurea solstitialis</name>
    <name type="common">yellow star-thistle</name>
    <dbReference type="NCBI Taxonomy" id="347529"/>
    <lineage>
        <taxon>Eukaryota</taxon>
        <taxon>Viridiplantae</taxon>
        <taxon>Streptophyta</taxon>
        <taxon>Embryophyta</taxon>
        <taxon>Tracheophyta</taxon>
        <taxon>Spermatophyta</taxon>
        <taxon>Magnoliopsida</taxon>
        <taxon>eudicotyledons</taxon>
        <taxon>Gunneridae</taxon>
        <taxon>Pentapetalae</taxon>
        <taxon>asterids</taxon>
        <taxon>campanulids</taxon>
        <taxon>Asterales</taxon>
        <taxon>Asteraceae</taxon>
        <taxon>Carduoideae</taxon>
        <taxon>Cardueae</taxon>
        <taxon>Centaureinae</taxon>
        <taxon>Centaurea</taxon>
    </lineage>
</organism>
<evidence type="ECO:0008006" key="5">
    <source>
        <dbReference type="Google" id="ProtNLM"/>
    </source>
</evidence>
<evidence type="ECO:0000256" key="1">
    <source>
        <dbReference type="ARBA" id="ARBA00022722"/>
    </source>
</evidence>
<protein>
    <recommendedName>
        <fullName evidence="5">3'-5' exonuclease domain-containing protein</fullName>
    </recommendedName>
</protein>
<reference evidence="3" key="1">
    <citation type="submission" date="2023-03" db="EMBL/GenBank/DDBJ databases">
        <title>Chromosome-scale reference genome and RAD-based genetic map of yellow starthistle (Centaurea solstitialis) reveal putative structural variation and QTLs associated with invader traits.</title>
        <authorList>
            <person name="Reatini B."/>
            <person name="Cang F.A."/>
            <person name="Jiang Q."/>
            <person name="Mckibben M.T.W."/>
            <person name="Barker M.S."/>
            <person name="Rieseberg L.H."/>
            <person name="Dlugosch K.M."/>
        </authorList>
    </citation>
    <scope>NUCLEOTIDE SEQUENCE</scope>
    <source>
        <strain evidence="3">CAN-66</strain>
        <tissue evidence="3">Leaf</tissue>
    </source>
</reference>
<comment type="caution">
    <text evidence="3">The sequence shown here is derived from an EMBL/GenBank/DDBJ whole genome shotgun (WGS) entry which is preliminary data.</text>
</comment>
<accession>A0AA38WBC3</accession>
<dbReference type="EMBL" id="JARYMX010000006">
    <property type="protein sequence ID" value="KAJ9545780.1"/>
    <property type="molecule type" value="Genomic_DNA"/>
</dbReference>
<keyword evidence="2" id="KW-0378">Hydrolase</keyword>
<dbReference type="GO" id="GO:0005737">
    <property type="term" value="C:cytoplasm"/>
    <property type="evidence" value="ECO:0007669"/>
    <property type="project" value="TreeGrafter"/>
</dbReference>
<name>A0AA38WBC3_9ASTR</name>
<dbReference type="PANTHER" id="PTHR13620">
    <property type="entry name" value="3-5 EXONUCLEASE"/>
    <property type="match status" value="1"/>
</dbReference>
<dbReference type="InterPro" id="IPR036397">
    <property type="entry name" value="RNaseH_sf"/>
</dbReference>
<evidence type="ECO:0000256" key="2">
    <source>
        <dbReference type="ARBA" id="ARBA00022801"/>
    </source>
</evidence>
<dbReference type="AlphaFoldDB" id="A0AA38WBC3"/>
<gene>
    <name evidence="3" type="ORF">OSB04_025487</name>
</gene>
<evidence type="ECO:0000313" key="3">
    <source>
        <dbReference type="EMBL" id="KAJ9545780.1"/>
    </source>
</evidence>
<dbReference type="Gene3D" id="3.30.420.10">
    <property type="entry name" value="Ribonuclease H-like superfamily/Ribonuclease H"/>
    <property type="match status" value="1"/>
</dbReference>
<dbReference type="GO" id="GO:0008408">
    <property type="term" value="F:3'-5' exonuclease activity"/>
    <property type="evidence" value="ECO:0007669"/>
    <property type="project" value="TreeGrafter"/>
</dbReference>
<dbReference type="CDD" id="cd06141">
    <property type="entry name" value="WRN_exo"/>
    <property type="match status" value="1"/>
</dbReference>
<dbReference type="GO" id="GO:0003676">
    <property type="term" value="F:nucleic acid binding"/>
    <property type="evidence" value="ECO:0007669"/>
    <property type="project" value="InterPro"/>
</dbReference>
<sequence>MTTIVDHQLPDDTHSLYDVRSQYNPTPISTIVTNTPSYVDSWISETEQTERHRLHRLIVGLDVKWRRNSSSSSDHHHPVATLQLCVDHRCLVFQILHSPAIPESLKDFLRNPSYTFCGVGVERQAERLNKDYDLVVGNAGEIRALVENRKAQLKELTLLVLGDELKRKKGVRVGGWDNQRLTLKQVEYACIDAFLSFEMGKSLICGYGNY</sequence>
<dbReference type="Proteomes" id="UP001172457">
    <property type="component" value="Chromosome 6"/>
</dbReference>
<dbReference type="InterPro" id="IPR051132">
    <property type="entry name" value="3-5_Exonuclease_domain"/>
</dbReference>
<evidence type="ECO:0000313" key="4">
    <source>
        <dbReference type="Proteomes" id="UP001172457"/>
    </source>
</evidence>
<dbReference type="GO" id="GO:0005634">
    <property type="term" value="C:nucleus"/>
    <property type="evidence" value="ECO:0007669"/>
    <property type="project" value="TreeGrafter"/>
</dbReference>
<keyword evidence="4" id="KW-1185">Reference proteome</keyword>
<dbReference type="InterPro" id="IPR012337">
    <property type="entry name" value="RNaseH-like_sf"/>
</dbReference>
<dbReference type="PANTHER" id="PTHR13620:SF105">
    <property type="entry name" value="OS01G0737700 PROTEIN"/>
    <property type="match status" value="1"/>
</dbReference>
<proteinExistence type="predicted"/>